<evidence type="ECO:0008006" key="3">
    <source>
        <dbReference type="Google" id="ProtNLM"/>
    </source>
</evidence>
<name>A0ABY1CUM6_MYXFU</name>
<organism evidence="1 2">
    <name type="scientific">Myxococcus fulvus</name>
    <dbReference type="NCBI Taxonomy" id="33"/>
    <lineage>
        <taxon>Bacteria</taxon>
        <taxon>Pseudomonadati</taxon>
        <taxon>Myxococcota</taxon>
        <taxon>Myxococcia</taxon>
        <taxon>Myxococcales</taxon>
        <taxon>Cystobacterineae</taxon>
        <taxon>Myxococcaceae</taxon>
        <taxon>Myxococcus</taxon>
    </lineage>
</organism>
<accession>A0ABY1CUM6</accession>
<protein>
    <recommendedName>
        <fullName evidence="3">DUF2268 domain-containing protein</fullName>
    </recommendedName>
</protein>
<dbReference type="EMBL" id="FOIB01000013">
    <property type="protein sequence ID" value="SEU38872.1"/>
    <property type="molecule type" value="Genomic_DNA"/>
</dbReference>
<gene>
    <name evidence="1" type="ORF">SAMN05443572_113230</name>
</gene>
<sequence>MQWRTAVLAALLTGCAPTLKPPETSLASPSVAASTAVVTEDIERFWVAYDAAVATPDVAGRAALIQRLYIDPGSPGLHALMQARDYTAQSYADVITRYPKYWASVRPLTARARSAASSLEQDLATLRKLYPELRPATITYAIGAMRTGGTTLGDKVLIGAEIALTDESVDVSEFPEPMKTRLGAFFATRPIDNNGQNNVHEYVHTQQRDMADVLASRVVYEGVAEFVAEQVTGKRPPLEMYRYGPAHADAIREHFVAQMDGASTKDWLYNAPTNTFGVSDLGYYVGYEIARGYHERAADKRAALREMIQLDYGDVAAVKAFIQASGYLKP</sequence>
<evidence type="ECO:0000313" key="1">
    <source>
        <dbReference type="EMBL" id="SEU38872.1"/>
    </source>
</evidence>
<proteinExistence type="predicted"/>
<evidence type="ECO:0000313" key="2">
    <source>
        <dbReference type="Proteomes" id="UP000183760"/>
    </source>
</evidence>
<dbReference type="Proteomes" id="UP000183760">
    <property type="component" value="Unassembled WGS sequence"/>
</dbReference>
<keyword evidence="2" id="KW-1185">Reference proteome</keyword>
<comment type="caution">
    <text evidence="1">The sequence shown here is derived from an EMBL/GenBank/DDBJ whole genome shotgun (WGS) entry which is preliminary data.</text>
</comment>
<reference evidence="1 2" key="1">
    <citation type="submission" date="2016-10" db="EMBL/GenBank/DDBJ databases">
        <authorList>
            <person name="Varghese N."/>
            <person name="Submissions S."/>
        </authorList>
    </citation>
    <scope>NUCLEOTIDE SEQUENCE [LARGE SCALE GENOMIC DNA]</scope>
    <source>
        <strain evidence="1 2">DSM 16525</strain>
    </source>
</reference>
<dbReference type="PROSITE" id="PS51257">
    <property type="entry name" value="PROKAR_LIPOPROTEIN"/>
    <property type="match status" value="1"/>
</dbReference>